<evidence type="ECO:0000313" key="6">
    <source>
        <dbReference type="Proteomes" id="UP000237947"/>
    </source>
</evidence>
<sequence>MILDSDLNNRREDNINYFNELPLILTSMELFFPEGNSFKSPSHHDSYELTYVSSGEVNYYIAGKKLNLKAGSTIVVWPGVDHTYEVLGECEVICVYFSMNSDDIFNQNNLDSKYKRNRKVSDVNEKENKDQSKLGLQNEYLDTELEDYKLPEYEIQQLVLKGQSKYQIANIVENIIIENKLQMFGKSPMLQALALQLTVQLNRALQDQLEQERRIKEGSVDELLDIIEDFINENYTLNISVGDMAEHVFLSEGYFTRAFKERLGTSPMNYLIKFRVEKSKELLQKTDLKINNISREVGFTSTQRFNSAFKKILGITPSEYRKSFVSEKQNLD</sequence>
<dbReference type="SUPFAM" id="SSF51182">
    <property type="entry name" value="RmlC-like cupins"/>
    <property type="match status" value="1"/>
</dbReference>
<dbReference type="PANTHER" id="PTHR43280">
    <property type="entry name" value="ARAC-FAMILY TRANSCRIPTIONAL REGULATOR"/>
    <property type="match status" value="1"/>
</dbReference>
<dbReference type="InterPro" id="IPR020449">
    <property type="entry name" value="Tscrpt_reg_AraC-type_HTH"/>
</dbReference>
<dbReference type="Pfam" id="PF12833">
    <property type="entry name" value="HTH_18"/>
    <property type="match status" value="1"/>
</dbReference>
<dbReference type="AlphaFoldDB" id="A0A2S0KNL1"/>
<keyword evidence="1" id="KW-0805">Transcription regulation</keyword>
<dbReference type="InterPro" id="IPR018062">
    <property type="entry name" value="HTH_AraC-typ_CS"/>
</dbReference>
<accession>A0A2S0KNL1</accession>
<evidence type="ECO:0000256" key="3">
    <source>
        <dbReference type="ARBA" id="ARBA00023163"/>
    </source>
</evidence>
<name>A0A2S0KNL1_9FIRM</name>
<dbReference type="InterPro" id="IPR009057">
    <property type="entry name" value="Homeodomain-like_sf"/>
</dbReference>
<dbReference type="Gene3D" id="1.10.10.60">
    <property type="entry name" value="Homeodomain-like"/>
    <property type="match status" value="2"/>
</dbReference>
<feature type="domain" description="HTH araC/xylS-type" evidence="4">
    <location>
        <begin position="221"/>
        <end position="323"/>
    </location>
</feature>
<evidence type="ECO:0000259" key="4">
    <source>
        <dbReference type="PROSITE" id="PS01124"/>
    </source>
</evidence>
<gene>
    <name evidence="5" type="ORF">C5Q98_05080</name>
</gene>
<dbReference type="PRINTS" id="PR00032">
    <property type="entry name" value="HTHARAC"/>
</dbReference>
<dbReference type="InterPro" id="IPR018060">
    <property type="entry name" value="HTH_AraC"/>
</dbReference>
<dbReference type="SUPFAM" id="SSF46689">
    <property type="entry name" value="Homeodomain-like"/>
    <property type="match status" value="2"/>
</dbReference>
<dbReference type="PANTHER" id="PTHR43280:SF2">
    <property type="entry name" value="HTH-TYPE TRANSCRIPTIONAL REGULATOR EXSA"/>
    <property type="match status" value="1"/>
</dbReference>
<dbReference type="GO" id="GO:0003700">
    <property type="term" value="F:DNA-binding transcription factor activity"/>
    <property type="evidence" value="ECO:0007669"/>
    <property type="project" value="InterPro"/>
</dbReference>
<dbReference type="PROSITE" id="PS00041">
    <property type="entry name" value="HTH_ARAC_FAMILY_1"/>
    <property type="match status" value="1"/>
</dbReference>
<dbReference type="InterPro" id="IPR011051">
    <property type="entry name" value="RmlC_Cupin_sf"/>
</dbReference>
<evidence type="ECO:0000313" key="5">
    <source>
        <dbReference type="EMBL" id="AVM42622.1"/>
    </source>
</evidence>
<proteinExistence type="predicted"/>
<dbReference type="OrthoDB" id="9813413at2"/>
<evidence type="ECO:0000256" key="2">
    <source>
        <dbReference type="ARBA" id="ARBA00023125"/>
    </source>
</evidence>
<organism evidence="5 6">
    <name type="scientific">Fastidiosipila sanguinis</name>
    <dbReference type="NCBI Taxonomy" id="236753"/>
    <lineage>
        <taxon>Bacteria</taxon>
        <taxon>Bacillati</taxon>
        <taxon>Bacillota</taxon>
        <taxon>Clostridia</taxon>
        <taxon>Eubacteriales</taxon>
        <taxon>Oscillospiraceae</taxon>
        <taxon>Fastidiosipila</taxon>
    </lineage>
</organism>
<dbReference type="KEGG" id="fsa:C5Q98_05080"/>
<reference evidence="6" key="1">
    <citation type="submission" date="2018-02" db="EMBL/GenBank/DDBJ databases">
        <authorList>
            <person name="Holder M.E."/>
            <person name="Ajami N.J."/>
            <person name="Petrosino J.F."/>
        </authorList>
    </citation>
    <scope>NUCLEOTIDE SEQUENCE [LARGE SCALE GENOMIC DNA]</scope>
    <source>
        <strain evidence="6">CCUG 47711</strain>
    </source>
</reference>
<dbReference type="Proteomes" id="UP000237947">
    <property type="component" value="Chromosome"/>
</dbReference>
<keyword evidence="3" id="KW-0804">Transcription</keyword>
<keyword evidence="2" id="KW-0238">DNA-binding</keyword>
<dbReference type="InterPro" id="IPR013096">
    <property type="entry name" value="Cupin_2"/>
</dbReference>
<evidence type="ECO:0000256" key="1">
    <source>
        <dbReference type="ARBA" id="ARBA00023015"/>
    </source>
</evidence>
<protein>
    <recommendedName>
        <fullName evidence="4">HTH araC/xylS-type domain-containing protein</fullName>
    </recommendedName>
</protein>
<dbReference type="InterPro" id="IPR014710">
    <property type="entry name" value="RmlC-like_jellyroll"/>
</dbReference>
<keyword evidence="6" id="KW-1185">Reference proteome</keyword>
<dbReference type="GO" id="GO:0043565">
    <property type="term" value="F:sequence-specific DNA binding"/>
    <property type="evidence" value="ECO:0007669"/>
    <property type="project" value="InterPro"/>
</dbReference>
<dbReference type="PROSITE" id="PS01124">
    <property type="entry name" value="HTH_ARAC_FAMILY_2"/>
    <property type="match status" value="1"/>
</dbReference>
<dbReference type="Gene3D" id="2.60.120.10">
    <property type="entry name" value="Jelly Rolls"/>
    <property type="match status" value="1"/>
</dbReference>
<dbReference type="EMBL" id="CP027226">
    <property type="protein sequence ID" value="AVM42622.1"/>
    <property type="molecule type" value="Genomic_DNA"/>
</dbReference>
<dbReference type="RefSeq" id="WP_106012576.1">
    <property type="nucleotide sequence ID" value="NZ_CP027226.1"/>
</dbReference>
<dbReference type="SMART" id="SM00342">
    <property type="entry name" value="HTH_ARAC"/>
    <property type="match status" value="1"/>
</dbReference>
<dbReference type="Pfam" id="PF07883">
    <property type="entry name" value="Cupin_2"/>
    <property type="match status" value="1"/>
</dbReference>